<feature type="compositionally biased region" description="Basic and acidic residues" evidence="1">
    <location>
        <begin position="8"/>
        <end position="25"/>
    </location>
</feature>
<feature type="domain" description="Macro" evidence="2">
    <location>
        <begin position="53"/>
        <end position="256"/>
    </location>
</feature>
<dbReference type="GeneID" id="68098652"/>
<evidence type="ECO:0000313" key="3">
    <source>
        <dbReference type="EMBL" id="KAG2381814.1"/>
    </source>
</evidence>
<comment type="caution">
    <text evidence="3">The sequence shown here is derived from an EMBL/GenBank/DDBJ whole genome shotgun (WGS) entry which is preliminary data.</text>
</comment>
<dbReference type="SMART" id="SM00506">
    <property type="entry name" value="A1pp"/>
    <property type="match status" value="1"/>
</dbReference>
<dbReference type="Pfam" id="PF01661">
    <property type="entry name" value="Macro"/>
    <property type="match status" value="1"/>
</dbReference>
<proteinExistence type="predicted"/>
<organism evidence="3 4">
    <name type="scientific">Naegleria lovaniensis</name>
    <name type="common">Amoeba</name>
    <dbReference type="NCBI Taxonomy" id="51637"/>
    <lineage>
        <taxon>Eukaryota</taxon>
        <taxon>Discoba</taxon>
        <taxon>Heterolobosea</taxon>
        <taxon>Tetramitia</taxon>
        <taxon>Eutetramitia</taxon>
        <taxon>Vahlkampfiidae</taxon>
        <taxon>Naegleria</taxon>
    </lineage>
</organism>
<dbReference type="InterPro" id="IPR043472">
    <property type="entry name" value="Macro_dom-like"/>
</dbReference>
<protein>
    <recommendedName>
        <fullName evidence="2">Macro domain-containing protein</fullName>
    </recommendedName>
</protein>
<gene>
    <name evidence="3" type="ORF">C9374_006198</name>
</gene>
<dbReference type="InterPro" id="IPR002589">
    <property type="entry name" value="Macro_dom"/>
</dbReference>
<name>A0AA88KHI3_NAELO</name>
<evidence type="ECO:0000313" key="4">
    <source>
        <dbReference type="Proteomes" id="UP000816034"/>
    </source>
</evidence>
<dbReference type="Proteomes" id="UP000816034">
    <property type="component" value="Unassembled WGS sequence"/>
</dbReference>
<dbReference type="Gene3D" id="3.40.220.10">
    <property type="entry name" value="Leucine Aminopeptidase, subunit E, domain 1"/>
    <property type="match status" value="1"/>
</dbReference>
<dbReference type="PANTHER" id="PTHR11106">
    <property type="entry name" value="GANGLIOSIDE INDUCED DIFFERENTIATION ASSOCIATED PROTEIN 2-RELATED"/>
    <property type="match status" value="1"/>
</dbReference>
<sequence>MLSGGVDEESKQHSNQARTDHSDELKQLNQSSLERLQNSLKSSGELEYHFKIIINNTNEKAHTIQLQLLKGSIVDLPFRVDAIVNAANESLTGGGGIDQLIHSKAGPGLAKECIERYSGSLSAEYPTLRCSTGHAVITHSHQLSTNNEHNGCDYIIHTVGPYLDEQGHPQPKLLKSCYEKSLDLMRQYGLKSIAFPCISTGFYGYPMEEACHLALDTCVQWLKDHKEHMLALERIVFVVYNDTEFEIYKIIFQQKFSATVQKNL</sequence>
<dbReference type="EMBL" id="PYSW02000026">
    <property type="protein sequence ID" value="KAG2381814.1"/>
    <property type="molecule type" value="Genomic_DNA"/>
</dbReference>
<keyword evidence="4" id="KW-1185">Reference proteome</keyword>
<evidence type="ECO:0000259" key="2">
    <source>
        <dbReference type="PROSITE" id="PS51154"/>
    </source>
</evidence>
<accession>A0AA88KHI3</accession>
<feature type="region of interest" description="Disordered" evidence="1">
    <location>
        <begin position="1"/>
        <end position="25"/>
    </location>
</feature>
<dbReference type="PANTHER" id="PTHR11106:SF27">
    <property type="entry name" value="MACRO DOMAIN-CONTAINING PROTEIN"/>
    <property type="match status" value="1"/>
</dbReference>
<dbReference type="SUPFAM" id="SSF52949">
    <property type="entry name" value="Macro domain-like"/>
    <property type="match status" value="1"/>
</dbReference>
<reference evidence="3 4" key="1">
    <citation type="journal article" date="2018" name="BMC Genomics">
        <title>The genome of Naegleria lovaniensis, the basis for a comparative approach to unravel pathogenicity factors of the human pathogenic amoeba N. fowleri.</title>
        <authorList>
            <person name="Liechti N."/>
            <person name="Schurch N."/>
            <person name="Bruggmann R."/>
            <person name="Wittwer M."/>
        </authorList>
    </citation>
    <scope>NUCLEOTIDE SEQUENCE [LARGE SCALE GENOMIC DNA]</scope>
    <source>
        <strain evidence="3 4">ATCC 30569</strain>
    </source>
</reference>
<dbReference type="CDD" id="cd02908">
    <property type="entry name" value="Macro_OAADPr_deacetylase"/>
    <property type="match status" value="1"/>
</dbReference>
<dbReference type="RefSeq" id="XP_044547493.1">
    <property type="nucleotide sequence ID" value="XM_044696031.1"/>
</dbReference>
<evidence type="ECO:0000256" key="1">
    <source>
        <dbReference type="SAM" id="MobiDB-lite"/>
    </source>
</evidence>
<dbReference type="PROSITE" id="PS51154">
    <property type="entry name" value="MACRO"/>
    <property type="match status" value="1"/>
</dbReference>
<dbReference type="AlphaFoldDB" id="A0AA88KHI3"/>